<dbReference type="InParanoid" id="A0A0N7KEY0"/>
<dbReference type="Proteomes" id="UP000059680">
    <property type="component" value="Chromosome 2"/>
</dbReference>
<evidence type="ECO:0000313" key="2">
    <source>
        <dbReference type="EMBL" id="BAS77673.1"/>
    </source>
</evidence>
<keyword evidence="3" id="KW-1185">Reference proteome</keyword>
<evidence type="ECO:0000313" key="3">
    <source>
        <dbReference type="Proteomes" id="UP000059680"/>
    </source>
</evidence>
<dbReference type="EMBL" id="AP014958">
    <property type="protein sequence ID" value="BAS77673.1"/>
    <property type="molecule type" value="Genomic_DNA"/>
</dbReference>
<reference evidence="2 3" key="3">
    <citation type="journal article" date="2013" name="Rice">
        <title>Improvement of the Oryza sativa Nipponbare reference genome using next generation sequence and optical map data.</title>
        <authorList>
            <person name="Kawahara Y."/>
            <person name="de la Bastide M."/>
            <person name="Hamilton J.P."/>
            <person name="Kanamori H."/>
            <person name="McCombie W.R."/>
            <person name="Ouyang S."/>
            <person name="Schwartz D.C."/>
            <person name="Tanaka T."/>
            <person name="Wu J."/>
            <person name="Zhou S."/>
            <person name="Childs K.L."/>
            <person name="Davidson R.M."/>
            <person name="Lin H."/>
            <person name="Quesada-Ocampo L."/>
            <person name="Vaillancourt B."/>
            <person name="Sakai H."/>
            <person name="Lee S.S."/>
            <person name="Kim J."/>
            <person name="Numa H."/>
            <person name="Itoh T."/>
            <person name="Buell C.R."/>
            <person name="Matsumoto T."/>
        </authorList>
    </citation>
    <scope>NUCLEOTIDE SEQUENCE [LARGE SCALE GENOMIC DNA]</scope>
    <source>
        <strain evidence="3">cv. Nipponbare</strain>
    </source>
</reference>
<protein>
    <submittedName>
        <fullName evidence="2">Os02g0218250 protein</fullName>
    </submittedName>
</protein>
<dbReference type="AlphaFoldDB" id="A0A0N7KEY0"/>
<gene>
    <name evidence="2" type="ordered locus">Os02g0218250</name>
    <name evidence="2" type="ORF">OSNPB_020218250</name>
</gene>
<name>A0A0N7KEY0_ORYSJ</name>
<evidence type="ECO:0000256" key="1">
    <source>
        <dbReference type="SAM" id="MobiDB-lite"/>
    </source>
</evidence>
<proteinExistence type="predicted"/>
<accession>A0A0N7KEY0</accession>
<feature type="compositionally biased region" description="Low complexity" evidence="1">
    <location>
        <begin position="135"/>
        <end position="148"/>
    </location>
</feature>
<feature type="region of interest" description="Disordered" evidence="1">
    <location>
        <begin position="114"/>
        <end position="157"/>
    </location>
</feature>
<sequence>MRVIGIVYCTSPKSRLKQTSAEAKSVEEHKGAVAVLFNHLLPAQAQEGESSEEASVSDAEGQVPCSWPLLLPHNCTGAWDWAECLPGRQEWDGIAAGGGQRRGEDGATSCELRACGRAGGAGESSAPSPPPPLSAPSSPVAARSLLASPRPPSLYLG</sequence>
<reference evidence="3" key="1">
    <citation type="journal article" date="2005" name="Nature">
        <title>The map-based sequence of the rice genome.</title>
        <authorList>
            <consortium name="International rice genome sequencing project (IRGSP)"/>
            <person name="Matsumoto T."/>
            <person name="Wu J."/>
            <person name="Kanamori H."/>
            <person name="Katayose Y."/>
            <person name="Fujisawa M."/>
            <person name="Namiki N."/>
            <person name="Mizuno H."/>
            <person name="Yamamoto K."/>
            <person name="Antonio B.A."/>
            <person name="Baba T."/>
            <person name="Sakata K."/>
            <person name="Nagamura Y."/>
            <person name="Aoki H."/>
            <person name="Arikawa K."/>
            <person name="Arita K."/>
            <person name="Bito T."/>
            <person name="Chiden Y."/>
            <person name="Fujitsuka N."/>
            <person name="Fukunaka R."/>
            <person name="Hamada M."/>
            <person name="Harada C."/>
            <person name="Hayashi A."/>
            <person name="Hijishita S."/>
            <person name="Honda M."/>
            <person name="Hosokawa S."/>
            <person name="Ichikawa Y."/>
            <person name="Idonuma A."/>
            <person name="Iijima M."/>
            <person name="Ikeda M."/>
            <person name="Ikeno M."/>
            <person name="Ito K."/>
            <person name="Ito S."/>
            <person name="Ito T."/>
            <person name="Ito Y."/>
            <person name="Ito Y."/>
            <person name="Iwabuchi A."/>
            <person name="Kamiya K."/>
            <person name="Karasawa W."/>
            <person name="Kurita K."/>
            <person name="Katagiri S."/>
            <person name="Kikuta A."/>
            <person name="Kobayashi H."/>
            <person name="Kobayashi N."/>
            <person name="Machita K."/>
            <person name="Maehara T."/>
            <person name="Masukawa M."/>
            <person name="Mizubayashi T."/>
            <person name="Mukai Y."/>
            <person name="Nagasaki H."/>
            <person name="Nagata Y."/>
            <person name="Naito S."/>
            <person name="Nakashima M."/>
            <person name="Nakama Y."/>
            <person name="Nakamichi Y."/>
            <person name="Nakamura M."/>
            <person name="Meguro A."/>
            <person name="Negishi M."/>
            <person name="Ohta I."/>
            <person name="Ohta T."/>
            <person name="Okamoto M."/>
            <person name="Ono N."/>
            <person name="Saji S."/>
            <person name="Sakaguchi M."/>
            <person name="Sakai K."/>
            <person name="Shibata M."/>
            <person name="Shimokawa T."/>
            <person name="Song J."/>
            <person name="Takazaki Y."/>
            <person name="Terasawa K."/>
            <person name="Tsugane M."/>
            <person name="Tsuji K."/>
            <person name="Ueda S."/>
            <person name="Waki K."/>
            <person name="Yamagata H."/>
            <person name="Yamamoto M."/>
            <person name="Yamamoto S."/>
            <person name="Yamane H."/>
            <person name="Yoshiki S."/>
            <person name="Yoshihara R."/>
            <person name="Yukawa K."/>
            <person name="Zhong H."/>
            <person name="Yano M."/>
            <person name="Yuan Q."/>
            <person name="Ouyang S."/>
            <person name="Liu J."/>
            <person name="Jones K.M."/>
            <person name="Gansberger K."/>
            <person name="Moffat K."/>
            <person name="Hill J."/>
            <person name="Bera J."/>
            <person name="Fadrosh D."/>
            <person name="Jin S."/>
            <person name="Johri S."/>
            <person name="Kim M."/>
            <person name="Overton L."/>
            <person name="Reardon M."/>
            <person name="Tsitrin T."/>
            <person name="Vuong H."/>
            <person name="Weaver B."/>
            <person name="Ciecko A."/>
            <person name="Tallon L."/>
            <person name="Jackson J."/>
            <person name="Pai G."/>
            <person name="Aken S.V."/>
            <person name="Utterback T."/>
            <person name="Reidmuller S."/>
            <person name="Feldblyum T."/>
            <person name="Hsiao J."/>
            <person name="Zismann V."/>
            <person name="Iobst S."/>
            <person name="de Vazeille A.R."/>
            <person name="Buell C.R."/>
            <person name="Ying K."/>
            <person name="Li Y."/>
            <person name="Lu T."/>
            <person name="Huang Y."/>
            <person name="Zhao Q."/>
            <person name="Feng Q."/>
            <person name="Zhang L."/>
            <person name="Zhu J."/>
            <person name="Weng Q."/>
            <person name="Mu J."/>
            <person name="Lu Y."/>
            <person name="Fan D."/>
            <person name="Liu Y."/>
            <person name="Guan J."/>
            <person name="Zhang Y."/>
            <person name="Yu S."/>
            <person name="Liu X."/>
            <person name="Zhang Y."/>
            <person name="Hong G."/>
            <person name="Han B."/>
            <person name="Choisne N."/>
            <person name="Demange N."/>
            <person name="Orjeda G."/>
            <person name="Samain S."/>
            <person name="Cattolico L."/>
            <person name="Pelletier E."/>
            <person name="Couloux A."/>
            <person name="Segurens B."/>
            <person name="Wincker P."/>
            <person name="D'Hont A."/>
            <person name="Scarpelli C."/>
            <person name="Weissenbach J."/>
            <person name="Salanoubat M."/>
            <person name="Quetier F."/>
            <person name="Yu Y."/>
            <person name="Kim H.R."/>
            <person name="Rambo T."/>
            <person name="Currie J."/>
            <person name="Collura K."/>
            <person name="Luo M."/>
            <person name="Yang T."/>
            <person name="Ammiraju J.S.S."/>
            <person name="Engler F."/>
            <person name="Soderlund C."/>
            <person name="Wing R.A."/>
            <person name="Palmer L.E."/>
            <person name="de la Bastide M."/>
            <person name="Spiegel L."/>
            <person name="Nascimento L."/>
            <person name="Zutavern T."/>
            <person name="O'Shaughnessy A."/>
            <person name="Dike S."/>
            <person name="Dedhia N."/>
            <person name="Preston R."/>
            <person name="Balija V."/>
            <person name="McCombie W.R."/>
            <person name="Chow T."/>
            <person name="Chen H."/>
            <person name="Chung M."/>
            <person name="Chen C."/>
            <person name="Shaw J."/>
            <person name="Wu H."/>
            <person name="Hsiao K."/>
            <person name="Chao Y."/>
            <person name="Chu M."/>
            <person name="Cheng C."/>
            <person name="Hour A."/>
            <person name="Lee P."/>
            <person name="Lin S."/>
            <person name="Lin Y."/>
            <person name="Liou J."/>
            <person name="Liu S."/>
            <person name="Hsing Y."/>
            <person name="Raghuvanshi S."/>
            <person name="Mohanty A."/>
            <person name="Bharti A.K."/>
            <person name="Gaur A."/>
            <person name="Gupta V."/>
            <person name="Kumar D."/>
            <person name="Ravi V."/>
            <person name="Vij S."/>
            <person name="Kapur A."/>
            <person name="Khurana P."/>
            <person name="Khurana P."/>
            <person name="Khurana J.P."/>
            <person name="Tyagi A.K."/>
            <person name="Gaikwad K."/>
            <person name="Singh A."/>
            <person name="Dalal V."/>
            <person name="Srivastava S."/>
            <person name="Dixit A."/>
            <person name="Pal A.K."/>
            <person name="Ghazi I.A."/>
            <person name="Yadav M."/>
            <person name="Pandit A."/>
            <person name="Bhargava A."/>
            <person name="Sureshbabu K."/>
            <person name="Batra K."/>
            <person name="Sharma T.R."/>
            <person name="Mohapatra T."/>
            <person name="Singh N.K."/>
            <person name="Messing J."/>
            <person name="Nelson A.B."/>
            <person name="Fuks G."/>
            <person name="Kavchok S."/>
            <person name="Keizer G."/>
            <person name="Linton E."/>
            <person name="Llaca V."/>
            <person name="Song R."/>
            <person name="Tanyolac B."/>
            <person name="Young S."/>
            <person name="Ho-Il K."/>
            <person name="Hahn J.H."/>
            <person name="Sangsakoo G."/>
            <person name="Vanavichit A."/>
            <person name="de Mattos Luiz.A.T."/>
            <person name="Zimmer P.D."/>
            <person name="Malone G."/>
            <person name="Dellagostin O."/>
            <person name="de Oliveira A.C."/>
            <person name="Bevan M."/>
            <person name="Bancroft I."/>
            <person name="Minx P."/>
            <person name="Cordum H."/>
            <person name="Wilson R."/>
            <person name="Cheng Z."/>
            <person name="Jin W."/>
            <person name="Jiang J."/>
            <person name="Leong S.A."/>
            <person name="Iwama H."/>
            <person name="Gojobori T."/>
            <person name="Itoh T."/>
            <person name="Niimura Y."/>
            <person name="Fujii Y."/>
            <person name="Habara T."/>
            <person name="Sakai H."/>
            <person name="Sato Y."/>
            <person name="Wilson G."/>
            <person name="Kumar K."/>
            <person name="McCouch S."/>
            <person name="Juretic N."/>
            <person name="Hoen D."/>
            <person name="Wright S."/>
            <person name="Bruskiewich R."/>
            <person name="Bureau T."/>
            <person name="Miyao A."/>
            <person name="Hirochika H."/>
            <person name="Nishikawa T."/>
            <person name="Kadowaki K."/>
            <person name="Sugiura M."/>
            <person name="Burr B."/>
            <person name="Sasaki T."/>
        </authorList>
    </citation>
    <scope>NUCLEOTIDE SEQUENCE [LARGE SCALE GENOMIC DNA]</scope>
    <source>
        <strain evidence="3">cv. Nipponbare</strain>
    </source>
</reference>
<dbReference type="PaxDb" id="39947-A0A0N7KEY0"/>
<organism evidence="2 3">
    <name type="scientific">Oryza sativa subsp. japonica</name>
    <name type="common">Rice</name>
    <dbReference type="NCBI Taxonomy" id="39947"/>
    <lineage>
        <taxon>Eukaryota</taxon>
        <taxon>Viridiplantae</taxon>
        <taxon>Streptophyta</taxon>
        <taxon>Embryophyta</taxon>
        <taxon>Tracheophyta</taxon>
        <taxon>Spermatophyta</taxon>
        <taxon>Magnoliopsida</taxon>
        <taxon>Liliopsida</taxon>
        <taxon>Poales</taxon>
        <taxon>Poaceae</taxon>
        <taxon>BOP clade</taxon>
        <taxon>Oryzoideae</taxon>
        <taxon>Oryzeae</taxon>
        <taxon>Oryzinae</taxon>
        <taxon>Oryza</taxon>
        <taxon>Oryza sativa</taxon>
    </lineage>
</organism>
<reference evidence="2 3" key="2">
    <citation type="journal article" date="2013" name="Plant Cell Physiol.">
        <title>Rice Annotation Project Database (RAP-DB): an integrative and interactive database for rice genomics.</title>
        <authorList>
            <person name="Sakai H."/>
            <person name="Lee S.S."/>
            <person name="Tanaka T."/>
            <person name="Numa H."/>
            <person name="Kim J."/>
            <person name="Kawahara Y."/>
            <person name="Wakimoto H."/>
            <person name="Yang C.C."/>
            <person name="Iwamoto M."/>
            <person name="Abe T."/>
            <person name="Yamada Y."/>
            <person name="Muto A."/>
            <person name="Inokuchi H."/>
            <person name="Ikemura T."/>
            <person name="Matsumoto T."/>
            <person name="Sasaki T."/>
            <person name="Itoh T."/>
        </authorList>
    </citation>
    <scope>NUCLEOTIDE SEQUENCE [LARGE SCALE GENOMIC DNA]</scope>
    <source>
        <strain evidence="3">cv. Nipponbare</strain>
    </source>
</reference>